<comment type="caution">
    <text evidence="2">The sequence shown here is derived from an EMBL/GenBank/DDBJ whole genome shotgun (WGS) entry which is preliminary data.</text>
</comment>
<keyword evidence="1" id="KW-0812">Transmembrane</keyword>
<gene>
    <name evidence="2" type="ORF">LHCIRMBIA953_00139</name>
</gene>
<proteinExistence type="predicted"/>
<keyword evidence="1" id="KW-1133">Transmembrane helix</keyword>
<name>U4QMH7_LACHE</name>
<dbReference type="EMBL" id="CBUH010000154">
    <property type="protein sequence ID" value="CDI43109.1"/>
    <property type="molecule type" value="Genomic_DNA"/>
</dbReference>
<dbReference type="Proteomes" id="UP000017243">
    <property type="component" value="Unassembled WGS sequence"/>
</dbReference>
<protein>
    <submittedName>
        <fullName evidence="2">Uncharacterized protein</fullName>
    </submittedName>
</protein>
<evidence type="ECO:0000313" key="2">
    <source>
        <dbReference type="EMBL" id="CDI43109.1"/>
    </source>
</evidence>
<dbReference type="AlphaFoldDB" id="U4QMH7"/>
<organism evidence="2 3">
    <name type="scientific">Lactobacillus helveticus CIRM-BIA 953</name>
    <dbReference type="NCBI Taxonomy" id="1226335"/>
    <lineage>
        <taxon>Bacteria</taxon>
        <taxon>Bacillati</taxon>
        <taxon>Bacillota</taxon>
        <taxon>Bacilli</taxon>
        <taxon>Lactobacillales</taxon>
        <taxon>Lactobacillaceae</taxon>
        <taxon>Lactobacillus</taxon>
    </lineage>
</organism>
<feature type="transmembrane region" description="Helical" evidence="1">
    <location>
        <begin position="6"/>
        <end position="26"/>
    </location>
</feature>
<accession>U4QMH7</accession>
<keyword evidence="1" id="KW-0472">Membrane</keyword>
<sequence length="28" mass="2778">MALNAGNFLATIVTLIFSGSGVLNALGI</sequence>
<evidence type="ECO:0000256" key="1">
    <source>
        <dbReference type="SAM" id="Phobius"/>
    </source>
</evidence>
<evidence type="ECO:0000313" key="3">
    <source>
        <dbReference type="Proteomes" id="UP000017243"/>
    </source>
</evidence>
<reference evidence="2 3" key="1">
    <citation type="submission" date="2013-09" db="EMBL/GenBank/DDBJ databases">
        <title>Draft Genome Sequence of five Lactobacillus helveticus strains CIRM-BIA 101T, 103, 104, 951 and 953 isolated from milk product.</title>
        <authorList>
            <person name="Valence F."/>
            <person name="Chuat V."/>
            <person name="Ma L."/>
            <person name="Creno S."/>
            <person name="Falentin H."/>
            <person name="Lortal S."/>
            <person name="Bizet C."/>
            <person name="Clermont D."/>
            <person name="Loux V."/>
            <person name="Bouchier C."/>
            <person name="Cousin S."/>
        </authorList>
    </citation>
    <scope>NUCLEOTIDE SEQUENCE [LARGE SCALE GENOMIC DNA]</scope>
    <source>
        <strain evidence="2 3">CIRM-BIA 953</strain>
    </source>
</reference>